<dbReference type="Proteomes" id="UP000237271">
    <property type="component" value="Unassembled WGS sequence"/>
</dbReference>
<proteinExistence type="predicted"/>
<reference evidence="1 2" key="1">
    <citation type="journal article" date="2017" name="Genome Biol. Evol.">
        <title>Phytophthora megakarya and P. palmivora, closely related causal agents of cacao black pod rot, underwent increases in genome sizes and gene numbers by different mechanisms.</title>
        <authorList>
            <person name="Ali S.S."/>
            <person name="Shao J."/>
            <person name="Lary D.J."/>
            <person name="Kronmiller B."/>
            <person name="Shen D."/>
            <person name="Strem M.D."/>
            <person name="Amoako-Attah I."/>
            <person name="Akrofi A.Y."/>
            <person name="Begoude B.A."/>
            <person name="Ten Hoopen G.M."/>
            <person name="Coulibaly K."/>
            <person name="Kebe B.I."/>
            <person name="Melnick R.L."/>
            <person name="Guiltinan M.J."/>
            <person name="Tyler B.M."/>
            <person name="Meinhardt L.W."/>
            <person name="Bailey B.A."/>
        </authorList>
    </citation>
    <scope>NUCLEOTIDE SEQUENCE [LARGE SCALE GENOMIC DNA]</scope>
    <source>
        <strain evidence="2">sbr112.9</strain>
    </source>
</reference>
<organism evidence="1 2">
    <name type="scientific">Phytophthora palmivora</name>
    <dbReference type="NCBI Taxonomy" id="4796"/>
    <lineage>
        <taxon>Eukaryota</taxon>
        <taxon>Sar</taxon>
        <taxon>Stramenopiles</taxon>
        <taxon>Oomycota</taxon>
        <taxon>Peronosporomycetes</taxon>
        <taxon>Peronosporales</taxon>
        <taxon>Peronosporaceae</taxon>
        <taxon>Phytophthora</taxon>
    </lineage>
</organism>
<name>A0A2P4X3D7_9STRA</name>
<evidence type="ECO:0000313" key="1">
    <source>
        <dbReference type="EMBL" id="POM60048.1"/>
    </source>
</evidence>
<protein>
    <submittedName>
        <fullName evidence="1">Uncharacterized protein</fullName>
    </submittedName>
</protein>
<dbReference type="OrthoDB" id="129639at2759"/>
<gene>
    <name evidence="1" type="ORF">PHPALM_31139</name>
</gene>
<evidence type="ECO:0000313" key="2">
    <source>
        <dbReference type="Proteomes" id="UP000237271"/>
    </source>
</evidence>
<keyword evidence="2" id="KW-1185">Reference proteome</keyword>
<sequence>MVINQTAKKFSIRGEKRAITNSKQWKWLAYGLFSKRARAYSALESAALNQIDSLGDTDVEAFLSVLNSAHPEEALCGTPAVVVKERNATLKSGSSIQWCFSRGQPAVDDRHKRIKVESVIRCVRTFSNDGESEWVNAMIPGLGRCQIQRDDLIFDLSSAIETRPGALKTLTIGFNREEDTYPRSDGLPQFLAAIGSTLKNLTLDGPRQEIDENVIIRNCPNLHKLSLCGGIVDVQLDFSDYRYNNLPVPELQQCHWHDVRTLAADFSNVNNTLSKIVRRLRLRLNDRCKGWRCVAGGYAFDNLPEDIKAVLRMLSHLKPIDLPAKLPRNVKLAFLSVISTRTIPARAKRARRTPQAEAAVGGIVLRQVYFRTTKHYWEPYDDFYDDYYEESDEEEQEDDA</sequence>
<dbReference type="EMBL" id="NCKW01016950">
    <property type="protein sequence ID" value="POM60048.1"/>
    <property type="molecule type" value="Genomic_DNA"/>
</dbReference>
<dbReference type="AlphaFoldDB" id="A0A2P4X3D7"/>
<comment type="caution">
    <text evidence="1">The sequence shown here is derived from an EMBL/GenBank/DDBJ whole genome shotgun (WGS) entry which is preliminary data.</text>
</comment>
<accession>A0A2P4X3D7</accession>